<keyword evidence="2" id="KW-1003">Cell membrane</keyword>
<keyword evidence="5 10" id="KW-0732">Signal</keyword>
<evidence type="ECO:0000256" key="4">
    <source>
        <dbReference type="ARBA" id="ARBA00022723"/>
    </source>
</evidence>
<feature type="transmembrane region" description="Helical" evidence="9">
    <location>
        <begin position="143"/>
        <end position="161"/>
    </location>
</feature>
<evidence type="ECO:0000256" key="1">
    <source>
        <dbReference type="ARBA" id="ARBA00004651"/>
    </source>
</evidence>
<feature type="transmembrane region" description="Helical" evidence="9">
    <location>
        <begin position="390"/>
        <end position="409"/>
    </location>
</feature>
<feature type="transmembrane region" description="Helical" evidence="9">
    <location>
        <begin position="345"/>
        <end position="369"/>
    </location>
</feature>
<gene>
    <name evidence="13" type="ORF">ACFSX5_07675</name>
</gene>
<evidence type="ECO:0000259" key="11">
    <source>
        <dbReference type="Pfam" id="PF04234"/>
    </source>
</evidence>
<dbReference type="Pfam" id="PF05425">
    <property type="entry name" value="CopD"/>
    <property type="match status" value="1"/>
</dbReference>
<evidence type="ECO:0000256" key="8">
    <source>
        <dbReference type="ARBA" id="ARBA00023136"/>
    </source>
</evidence>
<reference evidence="14" key="1">
    <citation type="journal article" date="2019" name="Int. J. Syst. Evol. Microbiol.">
        <title>The Global Catalogue of Microorganisms (GCM) 10K type strain sequencing project: providing services to taxonomists for standard genome sequencing and annotation.</title>
        <authorList>
            <consortium name="The Broad Institute Genomics Platform"/>
            <consortium name="The Broad Institute Genome Sequencing Center for Infectious Disease"/>
            <person name="Wu L."/>
            <person name="Ma J."/>
        </authorList>
    </citation>
    <scope>NUCLEOTIDE SEQUENCE [LARGE SCALE GENOMIC DNA]</scope>
    <source>
        <strain evidence="14">CCM 7427</strain>
    </source>
</reference>
<keyword evidence="8 9" id="KW-0472">Membrane</keyword>
<dbReference type="InterPro" id="IPR032694">
    <property type="entry name" value="CopC/D"/>
</dbReference>
<dbReference type="Proteomes" id="UP001597521">
    <property type="component" value="Unassembled WGS sequence"/>
</dbReference>
<dbReference type="InterPro" id="IPR008457">
    <property type="entry name" value="Cu-R_CopD_dom"/>
</dbReference>
<accession>A0ABW5QIT3</accession>
<dbReference type="RefSeq" id="WP_386832685.1">
    <property type="nucleotide sequence ID" value="NZ_JBHUNP010000001.1"/>
</dbReference>
<evidence type="ECO:0000256" key="7">
    <source>
        <dbReference type="ARBA" id="ARBA00023008"/>
    </source>
</evidence>
<evidence type="ECO:0000313" key="14">
    <source>
        <dbReference type="Proteomes" id="UP001597521"/>
    </source>
</evidence>
<keyword evidence="14" id="KW-1185">Reference proteome</keyword>
<proteinExistence type="predicted"/>
<dbReference type="SUPFAM" id="SSF81296">
    <property type="entry name" value="E set domains"/>
    <property type="match status" value="1"/>
</dbReference>
<comment type="caution">
    <text evidence="13">The sequence shown here is derived from an EMBL/GenBank/DDBJ whole genome shotgun (WGS) entry which is preliminary data.</text>
</comment>
<evidence type="ECO:0000256" key="9">
    <source>
        <dbReference type="SAM" id="Phobius"/>
    </source>
</evidence>
<evidence type="ECO:0000256" key="5">
    <source>
        <dbReference type="ARBA" id="ARBA00022729"/>
    </source>
</evidence>
<keyword evidence="4" id="KW-0479">Metal-binding</keyword>
<keyword evidence="7" id="KW-0186">Copper</keyword>
<dbReference type="EMBL" id="JBHUNP010000001">
    <property type="protein sequence ID" value="MFD2647665.1"/>
    <property type="molecule type" value="Genomic_DNA"/>
</dbReference>
<feature type="signal peptide" evidence="10">
    <location>
        <begin position="1"/>
        <end position="25"/>
    </location>
</feature>
<feature type="transmembrane region" description="Helical" evidence="9">
    <location>
        <begin position="309"/>
        <end position="333"/>
    </location>
</feature>
<evidence type="ECO:0000256" key="2">
    <source>
        <dbReference type="ARBA" id="ARBA00022475"/>
    </source>
</evidence>
<comment type="subcellular location">
    <subcellularLocation>
        <location evidence="1">Cell membrane</location>
        <topology evidence="1">Multi-pass membrane protein</topology>
    </subcellularLocation>
</comment>
<feature type="transmembrane region" description="Helical" evidence="9">
    <location>
        <begin position="173"/>
        <end position="193"/>
    </location>
</feature>
<sequence>MRGLARAIVATLLLLAGILPALAHATLTGSSPPDGAVLEAPPPALVLSFNEPVSPLTATLIRPGDGSGEPVELVANGSELTLAFDAGLDDGTYVVSWRAVSEDGHPIAGTSVFSIGQPVAAGQLDLAPPSQPEVIPLLWASRLALYLGLFFGVGGAAFRILSPVLPRRARRLAVTASLVGAAAAVLVIGFQGLDALGLGIAGLADGQVWSTGLATVYGRTSLLALCAFAAALLALRLRHDLWLKLMAAVGLVLLGLAVSTSGHASAAEPQWLMRSALFVHIVSIAWWVGALYPLVLLLRLERRIATPPLLYFSAAIPFAIVPLVASGIVLAVVQLGWPGPAWMSGYGAILAAKLVLLVVLFAIASWNRWVLTAPAAAGDLKAVRHMRRGIVAELVLIAAILALVAGWRFTPPPRALAAAEQPAGVELALAARNLTAELAINPARVGSTDVLITLATADGEPVSPRSVRLSLTPAELDLAPVTRTAEVDAEGNWRAEAVVLPLPGRWTVEVEVRVTDFELIKLTGDVTVAP</sequence>
<evidence type="ECO:0000256" key="6">
    <source>
        <dbReference type="ARBA" id="ARBA00022989"/>
    </source>
</evidence>
<dbReference type="Gene3D" id="2.60.40.1220">
    <property type="match status" value="1"/>
</dbReference>
<feature type="domain" description="CopC" evidence="11">
    <location>
        <begin position="24"/>
        <end position="115"/>
    </location>
</feature>
<keyword evidence="6 9" id="KW-1133">Transmembrane helix</keyword>
<dbReference type="InterPro" id="IPR014756">
    <property type="entry name" value="Ig_E-set"/>
</dbReference>
<feature type="domain" description="Copper resistance protein D" evidence="12">
    <location>
        <begin position="312"/>
        <end position="407"/>
    </location>
</feature>
<dbReference type="PANTHER" id="PTHR34820:SF4">
    <property type="entry name" value="INNER MEMBRANE PROTEIN YEBZ"/>
    <property type="match status" value="1"/>
</dbReference>
<protein>
    <submittedName>
        <fullName evidence="13">Copper resistance protein CopC</fullName>
    </submittedName>
</protein>
<dbReference type="InterPro" id="IPR014755">
    <property type="entry name" value="Cu-Rt/internalin_Ig-like"/>
</dbReference>
<dbReference type="Pfam" id="PF04234">
    <property type="entry name" value="CopC"/>
    <property type="match status" value="1"/>
</dbReference>
<organism evidence="13 14">
    <name type="scientific">Devosia albogilva</name>
    <dbReference type="NCBI Taxonomy" id="429726"/>
    <lineage>
        <taxon>Bacteria</taxon>
        <taxon>Pseudomonadati</taxon>
        <taxon>Pseudomonadota</taxon>
        <taxon>Alphaproteobacteria</taxon>
        <taxon>Hyphomicrobiales</taxon>
        <taxon>Devosiaceae</taxon>
        <taxon>Devosia</taxon>
    </lineage>
</organism>
<feature type="transmembrane region" description="Helical" evidence="9">
    <location>
        <begin position="276"/>
        <end position="297"/>
    </location>
</feature>
<evidence type="ECO:0000313" key="13">
    <source>
        <dbReference type="EMBL" id="MFD2647665.1"/>
    </source>
</evidence>
<evidence type="ECO:0000256" key="3">
    <source>
        <dbReference type="ARBA" id="ARBA00022692"/>
    </source>
</evidence>
<dbReference type="InterPro" id="IPR007348">
    <property type="entry name" value="CopC_dom"/>
</dbReference>
<feature type="transmembrane region" description="Helical" evidence="9">
    <location>
        <begin position="242"/>
        <end position="264"/>
    </location>
</feature>
<evidence type="ECO:0000259" key="12">
    <source>
        <dbReference type="Pfam" id="PF05425"/>
    </source>
</evidence>
<dbReference type="PANTHER" id="PTHR34820">
    <property type="entry name" value="INNER MEMBRANE PROTEIN YEBZ"/>
    <property type="match status" value="1"/>
</dbReference>
<feature type="chain" id="PRO_5047423590" evidence="10">
    <location>
        <begin position="26"/>
        <end position="530"/>
    </location>
</feature>
<evidence type="ECO:0000256" key="10">
    <source>
        <dbReference type="SAM" id="SignalP"/>
    </source>
</evidence>
<keyword evidence="3 9" id="KW-0812">Transmembrane</keyword>
<name>A0ABW5QIT3_9HYPH</name>
<feature type="transmembrane region" description="Helical" evidence="9">
    <location>
        <begin position="213"/>
        <end position="235"/>
    </location>
</feature>